<keyword evidence="1" id="KW-0969">Cilium</keyword>
<dbReference type="EMBL" id="FNFP01000001">
    <property type="protein sequence ID" value="SDJ91747.1"/>
    <property type="molecule type" value="Genomic_DNA"/>
</dbReference>
<dbReference type="PANTHER" id="PTHR37166:SF1">
    <property type="entry name" value="PROTEIN FLAG"/>
    <property type="match status" value="1"/>
</dbReference>
<organism evidence="1 2">
    <name type="scientific">Natronincola ferrireducens</name>
    <dbReference type="NCBI Taxonomy" id="393762"/>
    <lineage>
        <taxon>Bacteria</taxon>
        <taxon>Bacillati</taxon>
        <taxon>Bacillota</taxon>
        <taxon>Clostridia</taxon>
        <taxon>Peptostreptococcales</taxon>
        <taxon>Natronincolaceae</taxon>
        <taxon>Natronincola</taxon>
    </lineage>
</organism>
<keyword evidence="2" id="KW-1185">Reference proteome</keyword>
<dbReference type="RefSeq" id="WP_176761999.1">
    <property type="nucleotide sequence ID" value="NZ_FNFP01000001.1"/>
</dbReference>
<dbReference type="PANTHER" id="PTHR37166">
    <property type="entry name" value="PROTEIN FLAG"/>
    <property type="match status" value="1"/>
</dbReference>
<reference evidence="1 2" key="1">
    <citation type="submission" date="2016-10" db="EMBL/GenBank/DDBJ databases">
        <authorList>
            <person name="de Groot N.N."/>
        </authorList>
    </citation>
    <scope>NUCLEOTIDE SEQUENCE [LARGE SCALE GENOMIC DNA]</scope>
    <source>
        <strain evidence="1 2">DSM 18346</strain>
    </source>
</reference>
<dbReference type="InterPro" id="IPR005186">
    <property type="entry name" value="FlaG"/>
</dbReference>
<keyword evidence="1" id="KW-0282">Flagellum</keyword>
<name>A0A1G8XMR0_9FIRM</name>
<keyword evidence="1" id="KW-0966">Cell projection</keyword>
<sequence length="118" mass="13253">MKVDGLSNSKIYTEAPNALGKGSPSIRREATAVEVPRPSAEKQYTEEQIIKAVEKANKSFEPFDRRFEISIHEKTKSIMVKVINSTNDEVIREVPSEKILDMVAHMLEVAGIIIDKKI</sequence>
<dbReference type="STRING" id="393762.SAMN05660472_00270"/>
<dbReference type="Gene3D" id="3.30.160.170">
    <property type="entry name" value="FlaG-like"/>
    <property type="match status" value="1"/>
</dbReference>
<evidence type="ECO:0000313" key="2">
    <source>
        <dbReference type="Proteomes" id="UP000198718"/>
    </source>
</evidence>
<gene>
    <name evidence="1" type="ORF">SAMN05660472_00270</name>
</gene>
<evidence type="ECO:0000313" key="1">
    <source>
        <dbReference type="EMBL" id="SDJ91747.1"/>
    </source>
</evidence>
<protein>
    <submittedName>
        <fullName evidence="1">Flagellar protein FlaG</fullName>
    </submittedName>
</protein>
<dbReference type="Pfam" id="PF03646">
    <property type="entry name" value="FlaG"/>
    <property type="match status" value="1"/>
</dbReference>
<dbReference type="Proteomes" id="UP000198718">
    <property type="component" value="Unassembled WGS sequence"/>
</dbReference>
<accession>A0A1G8XMR0</accession>
<dbReference type="SUPFAM" id="SSF160214">
    <property type="entry name" value="FlaG-like"/>
    <property type="match status" value="1"/>
</dbReference>
<proteinExistence type="predicted"/>
<dbReference type="InterPro" id="IPR035924">
    <property type="entry name" value="FlaG-like_sf"/>
</dbReference>
<dbReference type="AlphaFoldDB" id="A0A1G8XMR0"/>